<gene>
    <name evidence="3" type="ORF">E5288_WYG015108</name>
</gene>
<comment type="similarity">
    <text evidence="1">Belongs to the calycin superfamily. Fatty-acid binding protein (FABP) family.</text>
</comment>
<accession>A0A6B0RGP0</accession>
<evidence type="ECO:0000313" key="4">
    <source>
        <dbReference type="Proteomes" id="UP000322234"/>
    </source>
</evidence>
<dbReference type="InterPro" id="IPR031259">
    <property type="entry name" value="ILBP"/>
</dbReference>
<dbReference type="Pfam" id="PF00061">
    <property type="entry name" value="Lipocalin"/>
    <property type="match status" value="1"/>
</dbReference>
<protein>
    <recommendedName>
        <fullName evidence="2">Lipocalin/cytosolic fatty-acid binding domain-containing protein</fullName>
    </recommendedName>
</protein>
<evidence type="ECO:0000256" key="1">
    <source>
        <dbReference type="ARBA" id="ARBA00008390"/>
    </source>
</evidence>
<comment type="caution">
    <text evidence="3">The sequence shown here is derived from an EMBL/GenBank/DDBJ whole genome shotgun (WGS) entry which is preliminary data.</text>
</comment>
<sequence>MIIRMLSTFRNYIVDFQVGKEFEEDLTGIDDRKCMTTVSWDGDKLECVQKGEKEGHGWTQWIEGNLNISQSFTEKKEAYDFVNKKVKLLLLLHRQKQSTIRSSLCGSSMYEGILLDAQSLA</sequence>
<dbReference type="GO" id="GO:0008289">
    <property type="term" value="F:lipid binding"/>
    <property type="evidence" value="ECO:0007669"/>
    <property type="project" value="InterPro"/>
</dbReference>
<dbReference type="InterPro" id="IPR012674">
    <property type="entry name" value="Calycin"/>
</dbReference>
<name>A0A6B0RGP0_9CETA</name>
<dbReference type="EMBL" id="VBQZ03000053">
    <property type="protein sequence ID" value="MXQ89155.1"/>
    <property type="molecule type" value="Genomic_DNA"/>
</dbReference>
<evidence type="ECO:0000259" key="2">
    <source>
        <dbReference type="Pfam" id="PF00061"/>
    </source>
</evidence>
<proteinExistence type="inferred from homology"/>
<organism evidence="3 4">
    <name type="scientific">Bos mutus</name>
    <name type="common">wild yak</name>
    <dbReference type="NCBI Taxonomy" id="72004"/>
    <lineage>
        <taxon>Eukaryota</taxon>
        <taxon>Metazoa</taxon>
        <taxon>Chordata</taxon>
        <taxon>Craniata</taxon>
        <taxon>Vertebrata</taxon>
        <taxon>Euteleostomi</taxon>
        <taxon>Mammalia</taxon>
        <taxon>Eutheria</taxon>
        <taxon>Laurasiatheria</taxon>
        <taxon>Artiodactyla</taxon>
        <taxon>Ruminantia</taxon>
        <taxon>Pecora</taxon>
        <taxon>Bovidae</taxon>
        <taxon>Bovinae</taxon>
        <taxon>Bos</taxon>
    </lineage>
</organism>
<dbReference type="Proteomes" id="UP000322234">
    <property type="component" value="Unassembled WGS sequence"/>
</dbReference>
<dbReference type="Gene3D" id="2.40.128.20">
    <property type="match status" value="1"/>
</dbReference>
<dbReference type="InterPro" id="IPR000566">
    <property type="entry name" value="Lipocln_cytosolic_FA-bd_dom"/>
</dbReference>
<keyword evidence="4" id="KW-1185">Reference proteome</keyword>
<dbReference type="PANTHER" id="PTHR11955">
    <property type="entry name" value="FATTY ACID BINDING PROTEIN"/>
    <property type="match status" value="1"/>
</dbReference>
<evidence type="ECO:0000313" key="3">
    <source>
        <dbReference type="EMBL" id="MXQ89155.1"/>
    </source>
</evidence>
<reference evidence="3" key="1">
    <citation type="submission" date="2019-10" db="EMBL/GenBank/DDBJ databases">
        <title>The sequence and de novo assembly of the wild yak genome.</title>
        <authorList>
            <person name="Liu Y."/>
        </authorList>
    </citation>
    <scope>NUCLEOTIDE SEQUENCE [LARGE SCALE GENOMIC DNA]</scope>
    <source>
        <strain evidence="3">WY2019</strain>
    </source>
</reference>
<dbReference type="AlphaFoldDB" id="A0A6B0RGP0"/>
<dbReference type="SUPFAM" id="SSF50814">
    <property type="entry name" value="Lipocalins"/>
    <property type="match status" value="1"/>
</dbReference>
<feature type="domain" description="Lipocalin/cytosolic fatty-acid binding" evidence="2">
    <location>
        <begin position="7"/>
        <end position="75"/>
    </location>
</feature>